<sequence>MTEDARAEVFEYIEAYYNRQRRHSTLNYLSPCDFEVRMAA</sequence>
<organism evidence="2 3">
    <name type="scientific">Methylococcus capsulatus</name>
    <dbReference type="NCBI Taxonomy" id="414"/>
    <lineage>
        <taxon>Bacteria</taxon>
        <taxon>Pseudomonadati</taxon>
        <taxon>Pseudomonadota</taxon>
        <taxon>Gammaproteobacteria</taxon>
        <taxon>Methylococcales</taxon>
        <taxon>Methylococcaceae</taxon>
        <taxon>Methylococcus</taxon>
    </lineage>
</organism>
<protein>
    <recommendedName>
        <fullName evidence="1">Integrase catalytic domain-containing protein</fullName>
    </recommendedName>
</protein>
<dbReference type="Proteomes" id="UP001158598">
    <property type="component" value="Chromosome"/>
</dbReference>
<evidence type="ECO:0000313" key="3">
    <source>
        <dbReference type="Proteomes" id="UP001158598"/>
    </source>
</evidence>
<gene>
    <name evidence="2" type="ORF">MCNOR_0425</name>
</gene>
<dbReference type="GO" id="GO:0015074">
    <property type="term" value="P:DNA integration"/>
    <property type="evidence" value="ECO:0007669"/>
    <property type="project" value="InterPro"/>
</dbReference>
<dbReference type="InterPro" id="IPR050900">
    <property type="entry name" value="Transposase_IS3/IS150/IS904"/>
</dbReference>
<dbReference type="EMBL" id="OX458332">
    <property type="protein sequence ID" value="CAI8739015.1"/>
    <property type="molecule type" value="Genomic_DNA"/>
</dbReference>
<dbReference type="Pfam" id="PF13333">
    <property type="entry name" value="rve_2"/>
    <property type="match status" value="1"/>
</dbReference>
<name>A0AA35UIM4_METCP</name>
<evidence type="ECO:0000259" key="1">
    <source>
        <dbReference type="Pfam" id="PF13333"/>
    </source>
</evidence>
<evidence type="ECO:0000313" key="2">
    <source>
        <dbReference type="EMBL" id="CAI8739015.1"/>
    </source>
</evidence>
<feature type="domain" description="Integrase catalytic" evidence="1">
    <location>
        <begin position="3"/>
        <end position="35"/>
    </location>
</feature>
<proteinExistence type="predicted"/>
<dbReference type="AlphaFoldDB" id="A0AA35UIM4"/>
<reference evidence="2" key="1">
    <citation type="submission" date="2023-03" db="EMBL/GenBank/DDBJ databases">
        <authorList>
            <person name="Pearce D."/>
        </authorList>
    </citation>
    <scope>NUCLEOTIDE SEQUENCE</scope>
    <source>
        <strain evidence="2">Mc</strain>
    </source>
</reference>
<dbReference type="PANTHER" id="PTHR46889:SF4">
    <property type="entry name" value="TRANSPOSASE INSO FOR INSERTION SEQUENCE ELEMENT IS911B-RELATED"/>
    <property type="match status" value="1"/>
</dbReference>
<dbReference type="InterPro" id="IPR001584">
    <property type="entry name" value="Integrase_cat-core"/>
</dbReference>
<dbReference type="PANTHER" id="PTHR46889">
    <property type="entry name" value="TRANSPOSASE INSF FOR INSERTION SEQUENCE IS3B-RELATED"/>
    <property type="match status" value="1"/>
</dbReference>
<accession>A0AA35UIM4</accession>